<keyword evidence="3" id="KW-1185">Reference proteome</keyword>
<accession>A0AAV8QHH5</accession>
<protein>
    <submittedName>
        <fullName evidence="2">Uncharacterized protein</fullName>
    </submittedName>
</protein>
<gene>
    <name evidence="2" type="ORF">OPV22_019310</name>
</gene>
<feature type="region of interest" description="Disordered" evidence="1">
    <location>
        <begin position="31"/>
        <end position="73"/>
    </location>
</feature>
<evidence type="ECO:0000313" key="2">
    <source>
        <dbReference type="EMBL" id="KAJ8475583.1"/>
    </source>
</evidence>
<dbReference type="Proteomes" id="UP001222027">
    <property type="component" value="Unassembled WGS sequence"/>
</dbReference>
<comment type="caution">
    <text evidence="2">The sequence shown here is derived from an EMBL/GenBank/DDBJ whole genome shotgun (WGS) entry which is preliminary data.</text>
</comment>
<proteinExistence type="predicted"/>
<dbReference type="AlphaFoldDB" id="A0AAV8QHH5"/>
<sequence length="73" mass="7988">MKGILSSSRVIKEMDELWFVEADRMDLGELRGMPKVTSGNVPPTRPTAREVGASPTREAPKASLKRPVVSPPE</sequence>
<reference evidence="2 3" key="1">
    <citation type="submission" date="2022-12" db="EMBL/GenBank/DDBJ databases">
        <title>Chromosome-scale assembly of the Ensete ventricosum genome.</title>
        <authorList>
            <person name="Dussert Y."/>
            <person name="Stocks J."/>
            <person name="Wendawek A."/>
            <person name="Woldeyes F."/>
            <person name="Nichols R.A."/>
            <person name="Borrell J.S."/>
        </authorList>
    </citation>
    <scope>NUCLEOTIDE SEQUENCE [LARGE SCALE GENOMIC DNA]</scope>
    <source>
        <strain evidence="3">cv. Maze</strain>
        <tissue evidence="2">Seeds</tissue>
    </source>
</reference>
<name>A0AAV8QHH5_ENSVE</name>
<dbReference type="EMBL" id="JAQQAF010000006">
    <property type="protein sequence ID" value="KAJ8475583.1"/>
    <property type="molecule type" value="Genomic_DNA"/>
</dbReference>
<evidence type="ECO:0000256" key="1">
    <source>
        <dbReference type="SAM" id="MobiDB-lite"/>
    </source>
</evidence>
<evidence type="ECO:0000313" key="3">
    <source>
        <dbReference type="Proteomes" id="UP001222027"/>
    </source>
</evidence>
<organism evidence="2 3">
    <name type="scientific">Ensete ventricosum</name>
    <name type="common">Abyssinian banana</name>
    <name type="synonym">Musa ensete</name>
    <dbReference type="NCBI Taxonomy" id="4639"/>
    <lineage>
        <taxon>Eukaryota</taxon>
        <taxon>Viridiplantae</taxon>
        <taxon>Streptophyta</taxon>
        <taxon>Embryophyta</taxon>
        <taxon>Tracheophyta</taxon>
        <taxon>Spermatophyta</taxon>
        <taxon>Magnoliopsida</taxon>
        <taxon>Liliopsida</taxon>
        <taxon>Zingiberales</taxon>
        <taxon>Musaceae</taxon>
        <taxon>Ensete</taxon>
    </lineage>
</organism>